<feature type="active site" description="Cysteine persulfide intermediate" evidence="3">
    <location>
        <position position="126"/>
    </location>
</feature>
<name>R7ZW10_9BACT</name>
<dbReference type="SUPFAM" id="SSF53927">
    <property type="entry name" value="Cytidine deaminase-like"/>
    <property type="match status" value="1"/>
</dbReference>
<dbReference type="RefSeq" id="WP_010853344.1">
    <property type="nucleotide sequence ID" value="NZ_AQHR01000040.1"/>
</dbReference>
<comment type="similarity">
    <text evidence="3">Belongs to the FdhD family.</text>
</comment>
<organism evidence="4 5">
    <name type="scientific">Lunatimonas lonarensis</name>
    <dbReference type="NCBI Taxonomy" id="1232681"/>
    <lineage>
        <taxon>Bacteria</taxon>
        <taxon>Pseudomonadati</taxon>
        <taxon>Bacteroidota</taxon>
        <taxon>Cytophagia</taxon>
        <taxon>Cytophagales</taxon>
        <taxon>Cyclobacteriaceae</taxon>
    </lineage>
</organism>
<dbReference type="PATRIC" id="fig|1288963.3.peg.1195"/>
<dbReference type="EMBL" id="AQHR01000040">
    <property type="protein sequence ID" value="EON78335.1"/>
    <property type="molecule type" value="Genomic_DNA"/>
</dbReference>
<reference evidence="4 5" key="1">
    <citation type="submission" date="2013-02" db="EMBL/GenBank/DDBJ databases">
        <title>A novel strain isolated from Lonar lake, Maharashtra, India.</title>
        <authorList>
            <person name="Singh A."/>
        </authorList>
    </citation>
    <scope>NUCLEOTIDE SEQUENCE [LARGE SCALE GENOMIC DNA]</scope>
    <source>
        <strain evidence="4 5">AK24</strain>
    </source>
</reference>
<dbReference type="GO" id="GO:0097163">
    <property type="term" value="F:sulfur carrier activity"/>
    <property type="evidence" value="ECO:0007669"/>
    <property type="project" value="UniProtKB-UniRule"/>
</dbReference>
<comment type="function">
    <text evidence="3">Required for formate dehydrogenase (FDH) activity. Acts as a sulfur carrier protein that transfers sulfur from IscS to the molybdenum cofactor prior to its insertion into FDH.</text>
</comment>
<comment type="caution">
    <text evidence="3">Lacks conserved residue(s) required for the propagation of feature annotation.</text>
</comment>
<sequence>MRKLIGPVQKIPIYRFQFGNPHQDAELDLVAVEEPLQIRLQWQADSTWQEKNLYVTMRTPGQDFDLAVGFLLAEGIIQGLADILSMRYCKRVKPEEEGNVVIVRLTGGLVPDLSATDRNFIANSSCGVCGKSSLEEVCSRIAPTLNLPVNFSVNAEVISGLTAFLNEEQTAFKYTGGLHAAVLFDQSGKGLLLREDVGRHNAMDKLIGAAFQEGYLPHPDRIVLLSGRISFELVQKAAMAGVPLLAALGAPSSLAVDLAYHKGIALIGFLKKQGFNCYSYPERIKGVGGKNH</sequence>
<evidence type="ECO:0000256" key="1">
    <source>
        <dbReference type="ARBA" id="ARBA00022490"/>
    </source>
</evidence>
<dbReference type="PIRSF" id="PIRSF015626">
    <property type="entry name" value="FdhD"/>
    <property type="match status" value="1"/>
</dbReference>
<evidence type="ECO:0000256" key="2">
    <source>
        <dbReference type="ARBA" id="ARBA00023150"/>
    </source>
</evidence>
<dbReference type="Gene3D" id="3.40.140.10">
    <property type="entry name" value="Cytidine Deaminase, domain 2"/>
    <property type="match status" value="1"/>
</dbReference>
<keyword evidence="2 3" id="KW-0501">Molybdenum cofactor biosynthesis</keyword>
<dbReference type="GO" id="GO:0016491">
    <property type="term" value="F:oxidoreductase activity"/>
    <property type="evidence" value="ECO:0007669"/>
    <property type="project" value="UniProtKB-KW"/>
</dbReference>
<dbReference type="InterPro" id="IPR003786">
    <property type="entry name" value="FdhD"/>
</dbReference>
<dbReference type="AlphaFoldDB" id="R7ZW10"/>
<accession>R7ZW10</accession>
<dbReference type="Gene3D" id="3.10.20.10">
    <property type="match status" value="1"/>
</dbReference>
<dbReference type="Proteomes" id="UP000013909">
    <property type="component" value="Unassembled WGS sequence"/>
</dbReference>
<dbReference type="PANTHER" id="PTHR30592:SF1">
    <property type="entry name" value="SULFUR CARRIER PROTEIN FDHD"/>
    <property type="match status" value="1"/>
</dbReference>
<gene>
    <name evidence="3" type="primary">fdhD</name>
    <name evidence="4" type="ORF">ADIS_1198</name>
</gene>
<dbReference type="PANTHER" id="PTHR30592">
    <property type="entry name" value="FORMATE DEHYDROGENASE"/>
    <property type="match status" value="1"/>
</dbReference>
<dbReference type="InterPro" id="IPR016193">
    <property type="entry name" value="Cytidine_deaminase-like"/>
</dbReference>
<protein>
    <recommendedName>
        <fullName evidence="3">Sulfur carrier protein FdhD</fullName>
    </recommendedName>
</protein>
<dbReference type="GO" id="GO:0005737">
    <property type="term" value="C:cytoplasm"/>
    <property type="evidence" value="ECO:0007669"/>
    <property type="project" value="UniProtKB-SubCell"/>
</dbReference>
<dbReference type="STRING" id="1232681.ADIS_1198"/>
<proteinExistence type="inferred from homology"/>
<evidence type="ECO:0000256" key="3">
    <source>
        <dbReference type="HAMAP-Rule" id="MF_00187"/>
    </source>
</evidence>
<comment type="subcellular location">
    <subcellularLocation>
        <location evidence="3">Cytoplasm</location>
    </subcellularLocation>
</comment>
<dbReference type="GO" id="GO:0016783">
    <property type="term" value="F:sulfurtransferase activity"/>
    <property type="evidence" value="ECO:0007669"/>
    <property type="project" value="InterPro"/>
</dbReference>
<evidence type="ECO:0000313" key="4">
    <source>
        <dbReference type="EMBL" id="EON78335.1"/>
    </source>
</evidence>
<keyword evidence="4" id="KW-0560">Oxidoreductase</keyword>
<dbReference type="HAMAP" id="MF_00187">
    <property type="entry name" value="FdhD"/>
    <property type="match status" value="1"/>
</dbReference>
<keyword evidence="5" id="KW-1185">Reference proteome</keyword>
<keyword evidence="1 3" id="KW-0963">Cytoplasm</keyword>
<comment type="caution">
    <text evidence="4">The sequence shown here is derived from an EMBL/GenBank/DDBJ whole genome shotgun (WGS) entry which is preliminary data.</text>
</comment>
<dbReference type="NCBIfam" id="TIGR00129">
    <property type="entry name" value="fdhD_narQ"/>
    <property type="match status" value="1"/>
</dbReference>
<evidence type="ECO:0000313" key="5">
    <source>
        <dbReference type="Proteomes" id="UP000013909"/>
    </source>
</evidence>
<dbReference type="GO" id="GO:0006777">
    <property type="term" value="P:Mo-molybdopterin cofactor biosynthetic process"/>
    <property type="evidence" value="ECO:0007669"/>
    <property type="project" value="UniProtKB-UniRule"/>
</dbReference>
<dbReference type="OrthoDB" id="9782042at2"/>
<dbReference type="Pfam" id="PF02634">
    <property type="entry name" value="FdhD-NarQ"/>
    <property type="match status" value="1"/>
</dbReference>